<evidence type="ECO:0000256" key="1">
    <source>
        <dbReference type="ARBA" id="ARBA00000427"/>
    </source>
</evidence>
<feature type="signal peptide" evidence="4">
    <location>
        <begin position="1"/>
        <end position="29"/>
    </location>
</feature>
<comment type="similarity">
    <text evidence="2">Belongs to the glycosyl hydrolase 33 family.</text>
</comment>
<protein>
    <recommendedName>
        <fullName evidence="3">exo-alpha-sialidase</fullName>
        <ecNumber evidence="3">3.2.1.18</ecNumber>
    </recommendedName>
</protein>
<dbReference type="GO" id="GO:0016020">
    <property type="term" value="C:membrane"/>
    <property type="evidence" value="ECO:0007669"/>
    <property type="project" value="TreeGrafter"/>
</dbReference>
<feature type="chain" id="PRO_5001710107" description="exo-alpha-sialidase" evidence="4">
    <location>
        <begin position="30"/>
        <end position="491"/>
    </location>
</feature>
<dbReference type="InterPro" id="IPR036278">
    <property type="entry name" value="Sialidase_sf"/>
</dbReference>
<reference evidence="6 7" key="1">
    <citation type="journal article" date="2014" name="J. Biotechnol.">
        <title>Complete genome sequence of the actinobacterium Amycolatopsis japonica MG417-CF17(T) (=DSM 44213T) producing (S,S)-N,N'-ethylenediaminedisuccinic acid.</title>
        <authorList>
            <person name="Stegmann E."/>
            <person name="Albersmeier A."/>
            <person name="Spohn M."/>
            <person name="Gert H."/>
            <person name="Weber T."/>
            <person name="Wohlleben W."/>
            <person name="Kalinowski J."/>
            <person name="Ruckert C."/>
        </authorList>
    </citation>
    <scope>NUCLEOTIDE SEQUENCE [LARGE SCALE GENOMIC DNA]</scope>
    <source>
        <strain evidence="7">MG417-CF17 (DSM 44213)</strain>
    </source>
</reference>
<dbReference type="GO" id="GO:0004308">
    <property type="term" value="F:exo-alpha-sialidase activity"/>
    <property type="evidence" value="ECO:0007669"/>
    <property type="project" value="UniProtKB-EC"/>
</dbReference>
<dbReference type="Pfam" id="PF13088">
    <property type="entry name" value="BNR_2"/>
    <property type="match status" value="1"/>
</dbReference>
<dbReference type="Proteomes" id="UP000028492">
    <property type="component" value="Chromosome"/>
</dbReference>
<name>A0A075UUH2_9PSEU</name>
<dbReference type="KEGG" id="aja:AJAP_16180"/>
<keyword evidence="7" id="KW-1185">Reference proteome</keyword>
<organism evidence="6 7">
    <name type="scientific">Amycolatopsis japonica</name>
    <dbReference type="NCBI Taxonomy" id="208439"/>
    <lineage>
        <taxon>Bacteria</taxon>
        <taxon>Bacillati</taxon>
        <taxon>Actinomycetota</taxon>
        <taxon>Actinomycetes</taxon>
        <taxon>Pseudonocardiales</taxon>
        <taxon>Pseudonocardiaceae</taxon>
        <taxon>Amycolatopsis</taxon>
        <taxon>Amycolatopsis japonica group</taxon>
    </lineage>
</organism>
<dbReference type="InterPro" id="IPR011040">
    <property type="entry name" value="Sialidase"/>
</dbReference>
<dbReference type="STRING" id="208439.AJAP_16180"/>
<dbReference type="EC" id="3.2.1.18" evidence="3"/>
<proteinExistence type="inferred from homology"/>
<keyword evidence="4" id="KW-0732">Signal</keyword>
<dbReference type="InterPro" id="IPR026856">
    <property type="entry name" value="Sialidase_fam"/>
</dbReference>
<dbReference type="PANTHER" id="PTHR10628">
    <property type="entry name" value="SIALIDASE"/>
    <property type="match status" value="1"/>
</dbReference>
<dbReference type="Gene3D" id="2.120.10.10">
    <property type="match status" value="2"/>
</dbReference>
<dbReference type="PANTHER" id="PTHR10628:SF30">
    <property type="entry name" value="EXO-ALPHA-SIALIDASE"/>
    <property type="match status" value="1"/>
</dbReference>
<dbReference type="AlphaFoldDB" id="A0A075UUH2"/>
<accession>A0A075UUH2</accession>
<dbReference type="GO" id="GO:0005737">
    <property type="term" value="C:cytoplasm"/>
    <property type="evidence" value="ECO:0007669"/>
    <property type="project" value="TreeGrafter"/>
</dbReference>
<dbReference type="eggNOG" id="COG4409">
    <property type="taxonomic scope" value="Bacteria"/>
</dbReference>
<dbReference type="GO" id="GO:0006689">
    <property type="term" value="P:ganglioside catabolic process"/>
    <property type="evidence" value="ECO:0007669"/>
    <property type="project" value="TreeGrafter"/>
</dbReference>
<dbReference type="EMBL" id="CP008953">
    <property type="protein sequence ID" value="AIG76109.1"/>
    <property type="molecule type" value="Genomic_DNA"/>
</dbReference>
<evidence type="ECO:0000256" key="4">
    <source>
        <dbReference type="SAM" id="SignalP"/>
    </source>
</evidence>
<evidence type="ECO:0000256" key="3">
    <source>
        <dbReference type="ARBA" id="ARBA00012733"/>
    </source>
</evidence>
<evidence type="ECO:0000256" key="2">
    <source>
        <dbReference type="ARBA" id="ARBA00009348"/>
    </source>
</evidence>
<evidence type="ECO:0000313" key="7">
    <source>
        <dbReference type="Proteomes" id="UP000028492"/>
    </source>
</evidence>
<feature type="domain" description="Sialidase" evidence="5">
    <location>
        <begin position="160"/>
        <end position="427"/>
    </location>
</feature>
<evidence type="ECO:0000259" key="5">
    <source>
        <dbReference type="Pfam" id="PF13088"/>
    </source>
</evidence>
<dbReference type="CDD" id="cd15482">
    <property type="entry name" value="Sialidase_non-viral"/>
    <property type="match status" value="1"/>
</dbReference>
<evidence type="ECO:0000313" key="6">
    <source>
        <dbReference type="EMBL" id="AIG76109.1"/>
    </source>
</evidence>
<gene>
    <name evidence="6" type="ORF">AJAP_16180</name>
</gene>
<sequence>MNRLRIWRRISATIAITMSALLIGDSASAGRQAVRTSRATPFTQGCAGEQTPTTLYTNSEVQPTLAIDPGDPRHLVGTYQVDRWQDGGSRGAVVVTSFDGGRSWSRSTPPLTECAGGDEENGGDFKRILDVWSTIGLDGTVYLTSLTITGGLFSPESEHAIQVTKSADGGRTWSDPETITRESGMALNDFPTITADPTDSRYVYLAWCRIGTRDDGQSTGPMYLARSSDGGKTWEQPRPIFDGGLNTYGFAGSVEVLPNGVLVFPFTAISEDPVTHERGFQAMAIRSADKGRTWSQPVKISEMRSAGVKDPDTGTPIAEAGYFMHSAMDGRGVLYTAWQDSRFSGGARDAVVVARSTDGGLTWSEPVAASGDPSVPAFSLSLAARRDGTVGVTYYDFRPNTPDPVTLPTDFWLATSTDAGATWSERKVDGPSDLAVVPKADIFGPTPYLYMGAQYGLVAGRNSFVSLFAKPNDGDLDNRTDIYATSIYGRG</sequence>
<dbReference type="SUPFAM" id="SSF50939">
    <property type="entry name" value="Sialidases"/>
    <property type="match status" value="1"/>
</dbReference>
<dbReference type="GO" id="GO:0009313">
    <property type="term" value="P:oligosaccharide catabolic process"/>
    <property type="evidence" value="ECO:0007669"/>
    <property type="project" value="TreeGrafter"/>
</dbReference>
<comment type="catalytic activity">
    <reaction evidence="1">
        <text>Hydrolysis of alpha-(2-&gt;3)-, alpha-(2-&gt;6)-, alpha-(2-&gt;8)- glycosidic linkages of terminal sialic acid residues in oligosaccharides, glycoproteins, glycolipids, colominic acid and synthetic substrates.</text>
        <dbReference type="EC" id="3.2.1.18"/>
    </reaction>
</comment>
<dbReference type="RefSeq" id="WP_158509798.1">
    <property type="nucleotide sequence ID" value="NZ_CP008953.1"/>
</dbReference>
<dbReference type="HOGENOM" id="CLU_569476_0_0_11"/>